<dbReference type="PROSITE" id="PS51502">
    <property type="entry name" value="S_R_A_B_BARREL"/>
    <property type="match status" value="1"/>
</dbReference>
<accession>A0A9X3MSG9</accession>
<dbReference type="SUPFAM" id="SSF54909">
    <property type="entry name" value="Dimeric alpha+beta barrel"/>
    <property type="match status" value="1"/>
</dbReference>
<protein>
    <submittedName>
        <fullName evidence="2">Dabb family protein</fullName>
    </submittedName>
</protein>
<dbReference type="EMBL" id="JAPDOD010000001">
    <property type="protein sequence ID" value="MDA0158828.1"/>
    <property type="molecule type" value="Genomic_DNA"/>
</dbReference>
<proteinExistence type="predicted"/>
<sequence length="98" mass="10746">MTDHVVLLALRAGVTETDLLSLGQLLAGLPERIEGIESVRFGTSNSPEGLEQGYGYGFLITFTDEHARDHYLPHPEHSPISALAQQLSERVLVYDIAT</sequence>
<organism evidence="2 3">
    <name type="scientific">Solirubrobacter ginsenosidimutans</name>
    <dbReference type="NCBI Taxonomy" id="490573"/>
    <lineage>
        <taxon>Bacteria</taxon>
        <taxon>Bacillati</taxon>
        <taxon>Actinomycetota</taxon>
        <taxon>Thermoleophilia</taxon>
        <taxon>Solirubrobacterales</taxon>
        <taxon>Solirubrobacteraceae</taxon>
        <taxon>Solirubrobacter</taxon>
    </lineage>
</organism>
<dbReference type="InterPro" id="IPR011008">
    <property type="entry name" value="Dimeric_a/b-barrel"/>
</dbReference>
<dbReference type="RefSeq" id="WP_270037427.1">
    <property type="nucleotide sequence ID" value="NZ_JAPDOD010000001.1"/>
</dbReference>
<dbReference type="Pfam" id="PF07876">
    <property type="entry name" value="Dabb"/>
    <property type="match status" value="1"/>
</dbReference>
<dbReference type="InterPro" id="IPR013097">
    <property type="entry name" value="Dabb"/>
</dbReference>
<dbReference type="SMART" id="SM00886">
    <property type="entry name" value="Dabb"/>
    <property type="match status" value="1"/>
</dbReference>
<feature type="domain" description="Stress-response A/B barrel" evidence="1">
    <location>
        <begin position="2"/>
        <end position="96"/>
    </location>
</feature>
<reference evidence="2" key="1">
    <citation type="submission" date="2022-10" db="EMBL/GenBank/DDBJ databases">
        <title>The WGS of Solirubrobacter ginsenosidimutans DSM 21036.</title>
        <authorList>
            <person name="Jiang Z."/>
        </authorList>
    </citation>
    <scope>NUCLEOTIDE SEQUENCE</scope>
    <source>
        <strain evidence="2">DSM 21036</strain>
    </source>
</reference>
<keyword evidence="3" id="KW-1185">Reference proteome</keyword>
<dbReference type="AlphaFoldDB" id="A0A9X3MSG9"/>
<evidence type="ECO:0000313" key="3">
    <source>
        <dbReference type="Proteomes" id="UP001149140"/>
    </source>
</evidence>
<dbReference type="Gene3D" id="3.30.70.100">
    <property type="match status" value="1"/>
</dbReference>
<evidence type="ECO:0000259" key="1">
    <source>
        <dbReference type="PROSITE" id="PS51502"/>
    </source>
</evidence>
<comment type="caution">
    <text evidence="2">The sequence shown here is derived from an EMBL/GenBank/DDBJ whole genome shotgun (WGS) entry which is preliminary data.</text>
</comment>
<name>A0A9X3MSG9_9ACTN</name>
<evidence type="ECO:0000313" key="2">
    <source>
        <dbReference type="EMBL" id="MDA0158828.1"/>
    </source>
</evidence>
<dbReference type="Proteomes" id="UP001149140">
    <property type="component" value="Unassembled WGS sequence"/>
</dbReference>
<gene>
    <name evidence="2" type="ORF">OM076_01015</name>
</gene>